<protein>
    <submittedName>
        <fullName evidence="8">Nitrite reductase/ring-hydroxylating ferredoxin subunit</fullName>
    </submittedName>
</protein>
<evidence type="ECO:0000256" key="5">
    <source>
        <dbReference type="ARBA" id="ARBA00023004"/>
    </source>
</evidence>
<comment type="cofactor">
    <cofactor evidence="1">
        <name>Fe cation</name>
        <dbReference type="ChEBI" id="CHEBI:24875"/>
    </cofactor>
</comment>
<keyword evidence="2" id="KW-0001">2Fe-2S</keyword>
<keyword evidence="6" id="KW-0411">Iron-sulfur</keyword>
<dbReference type="InterPro" id="IPR036922">
    <property type="entry name" value="Rieske_2Fe-2S_sf"/>
</dbReference>
<evidence type="ECO:0000313" key="8">
    <source>
        <dbReference type="EMBL" id="NYH95518.1"/>
    </source>
</evidence>
<keyword evidence="3" id="KW-0479">Metal-binding</keyword>
<dbReference type="RefSeq" id="WP_179407358.1">
    <property type="nucleotide sequence ID" value="NZ_BMGF01000002.1"/>
</dbReference>
<dbReference type="CDD" id="cd03469">
    <property type="entry name" value="Rieske_RO_Alpha_N"/>
    <property type="match status" value="1"/>
</dbReference>
<evidence type="ECO:0000256" key="4">
    <source>
        <dbReference type="ARBA" id="ARBA00023002"/>
    </source>
</evidence>
<dbReference type="InterPro" id="IPR001663">
    <property type="entry name" value="Rng_hydr_dOase-A"/>
</dbReference>
<dbReference type="Gene3D" id="3.90.380.10">
    <property type="entry name" value="Naphthalene 1,2-dioxygenase Alpha Subunit, Chain A, domain 1"/>
    <property type="match status" value="2"/>
</dbReference>
<dbReference type="Pfam" id="PF00355">
    <property type="entry name" value="Rieske"/>
    <property type="match status" value="1"/>
</dbReference>
<dbReference type="InterPro" id="IPR015879">
    <property type="entry name" value="Ring_hydroxy_dOase_asu_C_dom"/>
</dbReference>
<dbReference type="GO" id="GO:0051537">
    <property type="term" value="F:2 iron, 2 sulfur cluster binding"/>
    <property type="evidence" value="ECO:0007669"/>
    <property type="project" value="UniProtKB-KW"/>
</dbReference>
<dbReference type="GO" id="GO:0005506">
    <property type="term" value="F:iron ion binding"/>
    <property type="evidence" value="ECO:0007669"/>
    <property type="project" value="InterPro"/>
</dbReference>
<dbReference type="Proteomes" id="UP000522081">
    <property type="component" value="Unassembled WGS sequence"/>
</dbReference>
<dbReference type="AlphaFoldDB" id="A0A7Y9XYN3"/>
<sequence length="386" mass="43336">MVPHARVVEDIQRLHDMLESGMCSLEDSIMELPSALYLDANYWKREVDTLFYKRPILLGLSCEIPKPNSYSALEGVPGFRILLTRDGDGKAHAFFNSCRHRGAPVASGRGSAARVSCPYHAWTYSTDGSLVGVPQDKLFGRCDKASHGLAEIRVEERHGLIFGVLDPEAPFDLDEALGEFEPELASLDLEDTHLLWVETYQGPNWKFCRDGYIESYHFQTVHSESLPNLIGSINVTDHFGDHSLILLPNNEIRSEVSLPENDWTGPRALSDVYVMFPNTQLSTARSDFPLIVRVFPGPTPETSTGVQMLLSRKTPDDAIRAEGEAQLEMYRQVTQREDYVLDYAIQDAAENNNGRPFLLGRNEAAVQHFHKTIARYVDQPVDEEVG</sequence>
<dbReference type="Gene3D" id="2.102.10.10">
    <property type="entry name" value="Rieske [2Fe-2S] iron-sulphur domain"/>
    <property type="match status" value="1"/>
</dbReference>
<dbReference type="GO" id="GO:0016491">
    <property type="term" value="F:oxidoreductase activity"/>
    <property type="evidence" value="ECO:0007669"/>
    <property type="project" value="UniProtKB-KW"/>
</dbReference>
<feature type="domain" description="Rieske" evidence="7">
    <location>
        <begin position="65"/>
        <end position="163"/>
    </location>
</feature>
<evidence type="ECO:0000256" key="2">
    <source>
        <dbReference type="ARBA" id="ARBA00022714"/>
    </source>
</evidence>
<name>A0A7Y9XYN3_9SPHN</name>
<dbReference type="SUPFAM" id="SSF50022">
    <property type="entry name" value="ISP domain"/>
    <property type="match status" value="1"/>
</dbReference>
<dbReference type="PRINTS" id="PR00090">
    <property type="entry name" value="RNGDIOXGNASE"/>
</dbReference>
<comment type="caution">
    <text evidence="8">The sequence shown here is derived from an EMBL/GenBank/DDBJ whole genome shotgun (WGS) entry which is preliminary data.</text>
</comment>
<evidence type="ECO:0000313" key="9">
    <source>
        <dbReference type="Proteomes" id="UP000522081"/>
    </source>
</evidence>
<evidence type="ECO:0000256" key="3">
    <source>
        <dbReference type="ARBA" id="ARBA00022723"/>
    </source>
</evidence>
<dbReference type="InterPro" id="IPR017941">
    <property type="entry name" value="Rieske_2Fe-2S"/>
</dbReference>
<accession>A0A7Y9XYN3</accession>
<proteinExistence type="predicted"/>
<dbReference type="EMBL" id="JACBZF010000002">
    <property type="protein sequence ID" value="NYH95518.1"/>
    <property type="molecule type" value="Genomic_DNA"/>
</dbReference>
<keyword evidence="9" id="KW-1185">Reference proteome</keyword>
<dbReference type="SUPFAM" id="SSF55961">
    <property type="entry name" value="Bet v1-like"/>
    <property type="match status" value="1"/>
</dbReference>
<dbReference type="PANTHER" id="PTHR43756">
    <property type="entry name" value="CHOLINE MONOOXYGENASE, CHLOROPLASTIC"/>
    <property type="match status" value="1"/>
</dbReference>
<dbReference type="Pfam" id="PF00848">
    <property type="entry name" value="Ring_hydroxyl_A"/>
    <property type="match status" value="1"/>
</dbReference>
<gene>
    <name evidence="8" type="ORF">FHS75_001837</name>
</gene>
<reference evidence="8 9" key="1">
    <citation type="submission" date="2020-07" db="EMBL/GenBank/DDBJ databases">
        <title>Genomic Encyclopedia of Type Strains, Phase IV (KMG-IV): sequencing the most valuable type-strain genomes for metagenomic binning, comparative biology and taxonomic classification.</title>
        <authorList>
            <person name="Goeker M."/>
        </authorList>
    </citation>
    <scope>NUCLEOTIDE SEQUENCE [LARGE SCALE GENOMIC DNA]</scope>
    <source>
        <strain evidence="8 9">DSM 29043</strain>
    </source>
</reference>
<dbReference type="PANTHER" id="PTHR43756:SF5">
    <property type="entry name" value="CHOLINE MONOOXYGENASE, CHLOROPLASTIC"/>
    <property type="match status" value="1"/>
</dbReference>
<keyword evidence="5" id="KW-0408">Iron</keyword>
<evidence type="ECO:0000259" key="7">
    <source>
        <dbReference type="PROSITE" id="PS51296"/>
    </source>
</evidence>
<evidence type="ECO:0000256" key="1">
    <source>
        <dbReference type="ARBA" id="ARBA00001962"/>
    </source>
</evidence>
<keyword evidence="4" id="KW-0560">Oxidoreductase</keyword>
<evidence type="ECO:0000256" key="6">
    <source>
        <dbReference type="ARBA" id="ARBA00023014"/>
    </source>
</evidence>
<dbReference type="PROSITE" id="PS51296">
    <property type="entry name" value="RIESKE"/>
    <property type="match status" value="1"/>
</dbReference>
<organism evidence="8 9">
    <name type="scientific">Novosphingobium marinum</name>
    <dbReference type="NCBI Taxonomy" id="1514948"/>
    <lineage>
        <taxon>Bacteria</taxon>
        <taxon>Pseudomonadati</taxon>
        <taxon>Pseudomonadota</taxon>
        <taxon>Alphaproteobacteria</taxon>
        <taxon>Sphingomonadales</taxon>
        <taxon>Sphingomonadaceae</taxon>
        <taxon>Novosphingobium</taxon>
    </lineage>
</organism>